<dbReference type="PANTHER" id="PTHR43284">
    <property type="entry name" value="ASPARAGINE SYNTHETASE (GLUTAMINE-HYDROLYZING)"/>
    <property type="match status" value="1"/>
</dbReference>
<feature type="site" description="Important for beta-aspartyl-AMP intermediate formation" evidence="10">
    <location>
        <position position="363"/>
    </location>
</feature>
<reference evidence="12 13" key="1">
    <citation type="journal article" date="2016" name="Nat. Commun.">
        <title>Thousands of microbial genomes shed light on interconnected biogeochemical processes in an aquifer system.</title>
        <authorList>
            <person name="Anantharaman K."/>
            <person name="Brown C.T."/>
            <person name="Hug L.A."/>
            <person name="Sharon I."/>
            <person name="Castelle C.J."/>
            <person name="Probst A.J."/>
            <person name="Thomas B.C."/>
            <person name="Singh A."/>
            <person name="Wilkins M.J."/>
            <person name="Karaoz U."/>
            <person name="Brodie E.L."/>
            <person name="Williams K.H."/>
            <person name="Hubbard S.S."/>
            <person name="Banfield J.F."/>
        </authorList>
    </citation>
    <scope>NUCLEOTIDE SEQUENCE [LARGE SCALE GENOMIC DNA]</scope>
</reference>
<dbReference type="Gene3D" id="3.60.20.10">
    <property type="entry name" value="Glutamine Phosphoribosylpyrophosphate, subunit 1, domain 1"/>
    <property type="match status" value="1"/>
</dbReference>
<keyword evidence="5 9" id="KW-0067">ATP-binding</keyword>
<keyword evidence="8" id="KW-0028">Amino-acid biosynthesis</keyword>
<dbReference type="EMBL" id="MFMT01000004">
    <property type="protein sequence ID" value="OGG89279.1"/>
    <property type="molecule type" value="Genomic_DNA"/>
</dbReference>
<dbReference type="Proteomes" id="UP000179230">
    <property type="component" value="Unassembled WGS sequence"/>
</dbReference>
<name>A0A1F6FTU1_9BACT</name>
<keyword evidence="6 8" id="KW-0315">Glutamine amidotransferase</keyword>
<comment type="similarity">
    <text evidence="2">Belongs to the asparagine synthetase family.</text>
</comment>
<proteinExistence type="inferred from homology"/>
<evidence type="ECO:0000256" key="4">
    <source>
        <dbReference type="ARBA" id="ARBA00022741"/>
    </source>
</evidence>
<sequence length="627" mass="71318">MCGIIGVWDKNKSTTEVDVVNMALSIRHRGHDDNGTYVDDDAGILLAHQRLSLIDLSSAGHQPMIMDHKIIVYNGEIYNFTIIRDELKAKGISFISNSDTEVLLRAWQVWGPSSLQKFRGMFAFAIWDKSKQELTLCRDRVGVKPLYLYQKDDLLIFASEIKAILAHPKVKRELDHEALQLFLQLGYVPAPYSIFKDIQKVLPAHYLTIDSGHKIQVTRYWNPEPLTIESTDEKTALLELEKIITEACKLRMIADVPVGVFLSGGIDSSLVTAVLKKQGYANLSTFTIGFAESSHNEAGYAKAVAEYLGTDHHELICTTKDAQEIIPKLPAMFDEPFADASAIPTYLLSQLAKQHVTAALSADGGDELFGGYTRYQSGQNIFSTFAVLPPGIGWLIWSAAQATQILVRLKLVHPNRVHKFKKAYLYYQHRASIIESYATQQSYFTPDELRRLLKQPATTFLKNIYERISLTSITNHLRKLQQLDFHTYLPDGVLVKVDRASMAVSLEGREPLLDHRLIEFAVALPDALIHKEPGNKYLLRKLLYQYLPQEMVDRPKQGFGVPLNDWLKGDLTWLLDTYLNEELIKKQGIFSYDVIQQEKKAFSTGAQPYNRIWNIIVFQMWYKEYLT</sequence>
<dbReference type="NCBIfam" id="TIGR01536">
    <property type="entry name" value="asn_synth_AEB"/>
    <property type="match status" value="1"/>
</dbReference>
<comment type="pathway">
    <text evidence="1">Amino-acid biosynthesis; L-asparagine biosynthesis; L-asparagine from L-aspartate (L-Gln route): step 1/1.</text>
</comment>
<dbReference type="Pfam" id="PF13537">
    <property type="entry name" value="GATase_7"/>
    <property type="match status" value="1"/>
</dbReference>
<dbReference type="InterPro" id="IPR017932">
    <property type="entry name" value="GATase_2_dom"/>
</dbReference>
<evidence type="ECO:0000256" key="10">
    <source>
        <dbReference type="PIRSR" id="PIRSR001589-3"/>
    </source>
</evidence>
<feature type="binding site" evidence="9">
    <location>
        <position position="288"/>
    </location>
    <ligand>
        <name>ATP</name>
        <dbReference type="ChEBI" id="CHEBI:30616"/>
    </ligand>
</feature>
<accession>A0A1F6FTU1</accession>
<dbReference type="InterPro" id="IPR006426">
    <property type="entry name" value="Asn_synth_AEB"/>
</dbReference>
<dbReference type="SUPFAM" id="SSF52402">
    <property type="entry name" value="Adenine nucleotide alpha hydrolases-like"/>
    <property type="match status" value="1"/>
</dbReference>
<dbReference type="AlphaFoldDB" id="A0A1F6FTU1"/>
<dbReference type="EC" id="6.3.5.4" evidence="3"/>
<protein>
    <recommendedName>
        <fullName evidence="3">asparagine synthase (glutamine-hydrolyzing)</fullName>
        <ecNumber evidence="3">6.3.5.4</ecNumber>
    </recommendedName>
</protein>
<dbReference type="Gene3D" id="3.40.50.620">
    <property type="entry name" value="HUPs"/>
    <property type="match status" value="1"/>
</dbReference>
<dbReference type="InterPro" id="IPR001962">
    <property type="entry name" value="Asn_synthase"/>
</dbReference>
<dbReference type="PROSITE" id="PS51278">
    <property type="entry name" value="GATASE_TYPE_2"/>
    <property type="match status" value="1"/>
</dbReference>
<dbReference type="CDD" id="cd00712">
    <property type="entry name" value="AsnB"/>
    <property type="match status" value="1"/>
</dbReference>
<dbReference type="GO" id="GO:0005524">
    <property type="term" value="F:ATP binding"/>
    <property type="evidence" value="ECO:0007669"/>
    <property type="project" value="UniProtKB-KW"/>
</dbReference>
<keyword evidence="4 9" id="KW-0547">Nucleotide-binding</keyword>
<dbReference type="InterPro" id="IPR051786">
    <property type="entry name" value="ASN_synthetase/amidase"/>
</dbReference>
<evidence type="ECO:0000313" key="12">
    <source>
        <dbReference type="EMBL" id="OGG89279.1"/>
    </source>
</evidence>
<keyword evidence="8" id="KW-0061">Asparagine biosynthesis</keyword>
<evidence type="ECO:0000256" key="7">
    <source>
        <dbReference type="ARBA" id="ARBA00048741"/>
    </source>
</evidence>
<evidence type="ECO:0000256" key="5">
    <source>
        <dbReference type="ARBA" id="ARBA00022840"/>
    </source>
</evidence>
<feature type="active site" description="For GATase activity" evidence="8">
    <location>
        <position position="2"/>
    </location>
</feature>
<dbReference type="InterPro" id="IPR033738">
    <property type="entry name" value="AsnB_N"/>
</dbReference>
<evidence type="ECO:0000256" key="1">
    <source>
        <dbReference type="ARBA" id="ARBA00005187"/>
    </source>
</evidence>
<organism evidence="12 13">
    <name type="scientific">Candidatus Kaiserbacteria bacterium RIFOXYD1_FULL_42_15</name>
    <dbReference type="NCBI Taxonomy" id="1798532"/>
    <lineage>
        <taxon>Bacteria</taxon>
        <taxon>Candidatus Kaiseribacteriota</taxon>
    </lineage>
</organism>
<dbReference type="SUPFAM" id="SSF56235">
    <property type="entry name" value="N-terminal nucleophile aminohydrolases (Ntn hydrolases)"/>
    <property type="match status" value="1"/>
</dbReference>
<dbReference type="GO" id="GO:0006529">
    <property type="term" value="P:asparagine biosynthetic process"/>
    <property type="evidence" value="ECO:0007669"/>
    <property type="project" value="UniProtKB-KW"/>
</dbReference>
<dbReference type="InterPro" id="IPR014729">
    <property type="entry name" value="Rossmann-like_a/b/a_fold"/>
</dbReference>
<dbReference type="InterPro" id="IPR029055">
    <property type="entry name" value="Ntn_hydrolases_N"/>
</dbReference>
<dbReference type="PIRSF" id="PIRSF001589">
    <property type="entry name" value="Asn_synthetase_glu-h"/>
    <property type="match status" value="1"/>
</dbReference>
<feature type="binding site" evidence="9">
    <location>
        <position position="99"/>
    </location>
    <ligand>
        <name>L-glutamine</name>
        <dbReference type="ChEBI" id="CHEBI:58359"/>
    </ligand>
</feature>
<evidence type="ECO:0000256" key="2">
    <source>
        <dbReference type="ARBA" id="ARBA00005752"/>
    </source>
</evidence>
<evidence type="ECO:0000259" key="11">
    <source>
        <dbReference type="PROSITE" id="PS51278"/>
    </source>
</evidence>
<evidence type="ECO:0000256" key="8">
    <source>
        <dbReference type="PIRSR" id="PIRSR001589-1"/>
    </source>
</evidence>
<dbReference type="PANTHER" id="PTHR43284:SF1">
    <property type="entry name" value="ASPARAGINE SYNTHETASE"/>
    <property type="match status" value="1"/>
</dbReference>
<dbReference type="Pfam" id="PF00733">
    <property type="entry name" value="Asn_synthase"/>
    <property type="match status" value="1"/>
</dbReference>
<evidence type="ECO:0000313" key="13">
    <source>
        <dbReference type="Proteomes" id="UP000179230"/>
    </source>
</evidence>
<gene>
    <name evidence="12" type="ORF">A2592_00235</name>
</gene>
<comment type="catalytic activity">
    <reaction evidence="7">
        <text>L-aspartate + L-glutamine + ATP + H2O = L-asparagine + L-glutamate + AMP + diphosphate + H(+)</text>
        <dbReference type="Rhea" id="RHEA:12228"/>
        <dbReference type="ChEBI" id="CHEBI:15377"/>
        <dbReference type="ChEBI" id="CHEBI:15378"/>
        <dbReference type="ChEBI" id="CHEBI:29985"/>
        <dbReference type="ChEBI" id="CHEBI:29991"/>
        <dbReference type="ChEBI" id="CHEBI:30616"/>
        <dbReference type="ChEBI" id="CHEBI:33019"/>
        <dbReference type="ChEBI" id="CHEBI:58048"/>
        <dbReference type="ChEBI" id="CHEBI:58359"/>
        <dbReference type="ChEBI" id="CHEBI:456215"/>
        <dbReference type="EC" id="6.3.5.4"/>
    </reaction>
</comment>
<evidence type="ECO:0000256" key="3">
    <source>
        <dbReference type="ARBA" id="ARBA00012737"/>
    </source>
</evidence>
<evidence type="ECO:0000256" key="6">
    <source>
        <dbReference type="ARBA" id="ARBA00022962"/>
    </source>
</evidence>
<feature type="domain" description="Glutamine amidotransferase type-2" evidence="11">
    <location>
        <begin position="2"/>
        <end position="212"/>
    </location>
</feature>
<comment type="caution">
    <text evidence="12">The sequence shown here is derived from an EMBL/GenBank/DDBJ whole genome shotgun (WGS) entry which is preliminary data.</text>
</comment>
<dbReference type="GO" id="GO:0005829">
    <property type="term" value="C:cytosol"/>
    <property type="evidence" value="ECO:0007669"/>
    <property type="project" value="TreeGrafter"/>
</dbReference>
<dbReference type="GO" id="GO:0004066">
    <property type="term" value="F:asparagine synthase (glutamine-hydrolyzing) activity"/>
    <property type="evidence" value="ECO:0007669"/>
    <property type="project" value="UniProtKB-EC"/>
</dbReference>
<evidence type="ECO:0000256" key="9">
    <source>
        <dbReference type="PIRSR" id="PIRSR001589-2"/>
    </source>
</evidence>
<dbReference type="CDD" id="cd01991">
    <property type="entry name" value="Asn_synthase_B_C"/>
    <property type="match status" value="1"/>
</dbReference>